<keyword evidence="1" id="KW-0732">Signal</keyword>
<dbReference type="PANTHER" id="PTHR38342">
    <property type="entry name" value="SLR5037 PROTEIN"/>
    <property type="match status" value="1"/>
</dbReference>
<dbReference type="Proteomes" id="UP000236340">
    <property type="component" value="Unassembled WGS sequence"/>
</dbReference>
<dbReference type="CDD" id="cd14797">
    <property type="entry name" value="DUF302"/>
    <property type="match status" value="1"/>
</dbReference>
<dbReference type="InterPro" id="IPR005180">
    <property type="entry name" value="DUF302"/>
</dbReference>
<dbReference type="RefSeq" id="WP_103116667.1">
    <property type="nucleotide sequence ID" value="NZ_PPFX01000049.1"/>
</dbReference>
<dbReference type="InterPro" id="IPR035923">
    <property type="entry name" value="TT1751-like_sf"/>
</dbReference>
<comment type="caution">
    <text evidence="3">The sequence shown here is derived from an EMBL/GenBank/DDBJ whole genome shotgun (WGS) entry which is preliminary data.</text>
</comment>
<accession>A0A2K2H667</accession>
<gene>
    <name evidence="3" type="ORF">C2E25_15700</name>
</gene>
<protein>
    <recommendedName>
        <fullName evidence="2">DUF302 domain-containing protein</fullName>
    </recommendedName>
</protein>
<dbReference type="PANTHER" id="PTHR38342:SF2">
    <property type="entry name" value="INNER MEMBRANE OR EXPORTED"/>
    <property type="match status" value="1"/>
</dbReference>
<proteinExistence type="predicted"/>
<dbReference type="EMBL" id="PPFX01000049">
    <property type="protein sequence ID" value="PNU18816.1"/>
    <property type="molecule type" value="Genomic_DNA"/>
</dbReference>
<dbReference type="Pfam" id="PF03625">
    <property type="entry name" value="DUF302"/>
    <property type="match status" value="1"/>
</dbReference>
<evidence type="ECO:0000313" key="3">
    <source>
        <dbReference type="EMBL" id="PNU18816.1"/>
    </source>
</evidence>
<feature type="signal peptide" evidence="1">
    <location>
        <begin position="1"/>
        <end position="20"/>
    </location>
</feature>
<dbReference type="OrthoDB" id="9799367at2"/>
<feature type="domain" description="DUF302" evidence="2">
    <location>
        <begin position="55"/>
        <end position="117"/>
    </location>
</feature>
<evidence type="ECO:0000313" key="4">
    <source>
        <dbReference type="Proteomes" id="UP000236340"/>
    </source>
</evidence>
<dbReference type="SUPFAM" id="SSF103247">
    <property type="entry name" value="TT1751-like"/>
    <property type="match status" value="1"/>
</dbReference>
<dbReference type="AlphaFoldDB" id="A0A2K2H667"/>
<reference evidence="3 4" key="1">
    <citation type="journal article" date="2018" name="Genome Announc.">
        <title>Genome Sequence of Geothermobacter sp. HR-1 Iron Reducer from the Loihi Seamount.</title>
        <authorList>
            <person name="Smith H."/>
            <person name="Abuyen K."/>
            <person name="Tremblay J."/>
            <person name="Savalia P."/>
            <person name="Perez-Rodriguez I."/>
            <person name="Emerson D."/>
            <person name="Tully B."/>
            <person name="Amend J."/>
        </authorList>
    </citation>
    <scope>NUCLEOTIDE SEQUENCE [LARGE SCALE GENOMIC DNA]</scope>
    <source>
        <strain evidence="3 4">HR-1</strain>
    </source>
</reference>
<dbReference type="Gene3D" id="3.30.310.70">
    <property type="entry name" value="TT1751-like domain"/>
    <property type="match status" value="1"/>
</dbReference>
<organism evidence="3 4">
    <name type="scientific">Geothermobacter hydrogeniphilus</name>
    <dbReference type="NCBI Taxonomy" id="1969733"/>
    <lineage>
        <taxon>Bacteria</taxon>
        <taxon>Pseudomonadati</taxon>
        <taxon>Thermodesulfobacteriota</taxon>
        <taxon>Desulfuromonadia</taxon>
        <taxon>Desulfuromonadales</taxon>
        <taxon>Geothermobacteraceae</taxon>
        <taxon>Geothermobacter</taxon>
    </lineage>
</organism>
<name>A0A2K2H667_9BACT</name>
<feature type="chain" id="PRO_5014406186" description="DUF302 domain-containing protein" evidence="1">
    <location>
        <begin position="21"/>
        <end position="150"/>
    </location>
</feature>
<sequence length="150" mass="16117">MKTILFTCVLLLTAGSQLYAAGGMITVTSAHSVSQTADRLEAALHAKGMTVFNRIDHAAGAAKVGLQLRPTTLVIFGNPKIGSKLMQCDQQTAIDLPMKALIYKDADGRVQLSYNDPAWLGKRHQLDACRPVLDKISKALSNFAHAATKP</sequence>
<evidence type="ECO:0000256" key="1">
    <source>
        <dbReference type="SAM" id="SignalP"/>
    </source>
</evidence>
<evidence type="ECO:0000259" key="2">
    <source>
        <dbReference type="Pfam" id="PF03625"/>
    </source>
</evidence>